<keyword evidence="2" id="KW-1185">Reference proteome</keyword>
<dbReference type="Proteomes" id="UP000298488">
    <property type="component" value="Unassembled WGS sequence"/>
</dbReference>
<reference evidence="1 2" key="1">
    <citation type="submission" date="2019-03" db="EMBL/GenBank/DDBJ databases">
        <title>Genomics of glacier-inhabiting Cryobacterium strains.</title>
        <authorList>
            <person name="Liu Q."/>
            <person name="Xin Y.-H."/>
        </authorList>
    </citation>
    <scope>NUCLEOTIDE SEQUENCE [LARGE SCALE GENOMIC DNA]</scope>
    <source>
        <strain evidence="1 2">CGMCC 1.10440</strain>
    </source>
</reference>
<accession>A0A4R8VDX8</accession>
<sequence length="65" mass="7104">MGTVRYPTSEELESRREEIIASIGRSERDLRAAGESGTISGDEYEALSELDVIGFLLGEDKVEVA</sequence>
<evidence type="ECO:0000313" key="1">
    <source>
        <dbReference type="EMBL" id="TFB80047.1"/>
    </source>
</evidence>
<protein>
    <submittedName>
        <fullName evidence="1">Uncharacterized protein</fullName>
    </submittedName>
</protein>
<evidence type="ECO:0000313" key="2">
    <source>
        <dbReference type="Proteomes" id="UP000298488"/>
    </source>
</evidence>
<name>A0A4R8VDX8_9MICO</name>
<dbReference type="OrthoDB" id="5149115at2"/>
<dbReference type="RefSeq" id="WP_104095913.1">
    <property type="nucleotide sequence ID" value="NZ_JACHBP010000001.1"/>
</dbReference>
<gene>
    <name evidence="1" type="ORF">E3N84_08315</name>
</gene>
<dbReference type="EMBL" id="SOFI01000003">
    <property type="protein sequence ID" value="TFB80047.1"/>
    <property type="molecule type" value="Genomic_DNA"/>
</dbReference>
<proteinExistence type="predicted"/>
<dbReference type="AlphaFoldDB" id="A0A4R8VDX8"/>
<comment type="caution">
    <text evidence="1">The sequence shown here is derived from an EMBL/GenBank/DDBJ whole genome shotgun (WGS) entry which is preliminary data.</text>
</comment>
<organism evidence="1 2">
    <name type="scientific">Terrimesophilobacter mesophilus</name>
    <dbReference type="NCBI Taxonomy" id="433647"/>
    <lineage>
        <taxon>Bacteria</taxon>
        <taxon>Bacillati</taxon>
        <taxon>Actinomycetota</taxon>
        <taxon>Actinomycetes</taxon>
        <taxon>Micrococcales</taxon>
        <taxon>Microbacteriaceae</taxon>
        <taxon>Terrimesophilobacter</taxon>
    </lineage>
</organism>